<dbReference type="Proteomes" id="UP000282582">
    <property type="component" value="Unassembled WGS sequence"/>
</dbReference>
<proteinExistence type="predicted"/>
<evidence type="ECO:0000313" key="3">
    <source>
        <dbReference type="EMBL" id="RMY09809.1"/>
    </source>
</evidence>
<feature type="region of interest" description="Disordered" evidence="1">
    <location>
        <begin position="371"/>
        <end position="390"/>
    </location>
</feature>
<dbReference type="Proteomes" id="UP000276864">
    <property type="component" value="Unassembled WGS sequence"/>
</dbReference>
<feature type="compositionally biased region" description="Basic and acidic residues" evidence="1">
    <location>
        <begin position="355"/>
        <end position="364"/>
    </location>
</feature>
<feature type="region of interest" description="Disordered" evidence="1">
    <location>
        <begin position="325"/>
        <end position="365"/>
    </location>
</feature>
<organism evidence="3 4">
    <name type="scientific">Hortaea werneckii</name>
    <name type="common">Black yeast</name>
    <name type="synonym">Cladosporium werneckii</name>
    <dbReference type="NCBI Taxonomy" id="91943"/>
    <lineage>
        <taxon>Eukaryota</taxon>
        <taxon>Fungi</taxon>
        <taxon>Dikarya</taxon>
        <taxon>Ascomycota</taxon>
        <taxon>Pezizomycotina</taxon>
        <taxon>Dothideomycetes</taxon>
        <taxon>Dothideomycetidae</taxon>
        <taxon>Mycosphaerellales</taxon>
        <taxon>Teratosphaeriaceae</taxon>
        <taxon>Hortaea</taxon>
    </lineage>
</organism>
<sequence length="414" mass="45665">MQQSSPVGAGGQIRPSHSERGRQKPIRGLRLTEPCQNLSSGDSSNISRLLRLTKKYGTSDIYVGLPHTVFKEQNQELALFISKLHAAHLRVWARGGEVRCVDSFTEQDHFMDGLKDLATFNDRSPPEARFHGYMVNIQPQDVPGDSGCFQHEIPQSQLSHDQHTQRDIILHQWLNVLTRASAFCRSIDLPFAAAMPWWLHDLAGEPVTVPWGASQTRTCIADIIAPLLDDYVVMTASEDHSVMAHRILRQLRSTSNKMISGQSMPRVLACSGESDSILRGTSSQSDGVDEPASETVEHLEKTFVPYPVFGGTIITELQAQREVSSVHGHAEFNETQKAESRDLLPPNNNHARGGSSDERFDSRKIPRLKPLPLRSAFTHNRAPGPGEGEDDSILVLVVVDGGCRVGIGDHARGA</sequence>
<evidence type="ECO:0000313" key="5">
    <source>
        <dbReference type="Proteomes" id="UP000282582"/>
    </source>
</evidence>
<name>A0A3M6Z407_HORWE</name>
<evidence type="ECO:0000313" key="4">
    <source>
        <dbReference type="Proteomes" id="UP000276864"/>
    </source>
</evidence>
<gene>
    <name evidence="3" type="ORF">D0866_14570</name>
    <name evidence="2" type="ORF">D0868_11853</name>
</gene>
<feature type="compositionally biased region" description="Polar residues" evidence="1">
    <location>
        <begin position="34"/>
        <end position="43"/>
    </location>
</feature>
<accession>A0A3M6Z407</accession>
<comment type="caution">
    <text evidence="3">The sequence shown here is derived from an EMBL/GenBank/DDBJ whole genome shotgun (WGS) entry which is preliminary data.</text>
</comment>
<protein>
    <submittedName>
        <fullName evidence="3">Uncharacterized protein</fullName>
    </submittedName>
</protein>
<feature type="region of interest" description="Disordered" evidence="1">
    <location>
        <begin position="1"/>
        <end position="43"/>
    </location>
</feature>
<reference evidence="4 5" key="1">
    <citation type="journal article" date="2018" name="BMC Genomics">
        <title>Genomic evidence for intraspecific hybridization in a clonal and extremely halotolerant yeast.</title>
        <authorList>
            <person name="Gostincar C."/>
            <person name="Stajich J.E."/>
            <person name="Zupancic J."/>
            <person name="Zalar P."/>
            <person name="Gunde-Cimerman N."/>
        </authorList>
    </citation>
    <scope>NUCLEOTIDE SEQUENCE [LARGE SCALE GENOMIC DNA]</scope>
    <source>
        <strain evidence="3 4">EXF-6651</strain>
        <strain evidence="2 5">EXF-6654</strain>
    </source>
</reference>
<evidence type="ECO:0000256" key="1">
    <source>
        <dbReference type="SAM" id="MobiDB-lite"/>
    </source>
</evidence>
<dbReference type="AlphaFoldDB" id="A0A3M6Z407"/>
<evidence type="ECO:0000313" key="2">
    <source>
        <dbReference type="EMBL" id="RMX95215.1"/>
    </source>
</evidence>
<dbReference type="EMBL" id="QWIM01002658">
    <property type="protein sequence ID" value="RMY09809.1"/>
    <property type="molecule type" value="Genomic_DNA"/>
</dbReference>
<feature type="compositionally biased region" description="Basic and acidic residues" evidence="1">
    <location>
        <begin position="328"/>
        <end position="342"/>
    </location>
</feature>
<dbReference type="EMBL" id="QWIK01001371">
    <property type="protein sequence ID" value="RMX95215.1"/>
    <property type="molecule type" value="Genomic_DNA"/>
</dbReference>